<dbReference type="FunFam" id="1.10.555.10:FF:000043">
    <property type="entry name" value="Rho GTPase activator Rga"/>
    <property type="match status" value="1"/>
</dbReference>
<name>A0A8K0NTY7_9TREE</name>
<evidence type="ECO:0000256" key="2">
    <source>
        <dbReference type="ARBA" id="ARBA00022723"/>
    </source>
</evidence>
<dbReference type="AlphaFoldDB" id="A0A8K0NTY7"/>
<dbReference type="InterPro" id="IPR008936">
    <property type="entry name" value="Rho_GTPase_activation_prot"/>
</dbReference>
<dbReference type="PROSITE" id="PS50081">
    <property type="entry name" value="ZF_DAG_PE_2"/>
    <property type="match status" value="1"/>
</dbReference>
<dbReference type="Gene3D" id="3.30.60.20">
    <property type="match status" value="1"/>
</dbReference>
<comment type="caution">
    <text evidence="8">The sequence shown here is derived from an EMBL/GenBank/DDBJ whole genome shotgun (WGS) entry which is preliminary data.</text>
</comment>
<dbReference type="InterPro" id="IPR051854">
    <property type="entry name" value="Rho-type_GAP"/>
</dbReference>
<dbReference type="PROSITE" id="PS00479">
    <property type="entry name" value="ZF_DAG_PE_1"/>
    <property type="match status" value="1"/>
</dbReference>
<accession>A0A8K0NTY7</accession>
<dbReference type="CDD" id="cd00159">
    <property type="entry name" value="RhoGAP"/>
    <property type="match status" value="1"/>
</dbReference>
<dbReference type="Proteomes" id="UP000812966">
    <property type="component" value="Unassembled WGS sequence"/>
</dbReference>
<keyword evidence="9" id="KW-1185">Reference proteome</keyword>
<evidence type="ECO:0000256" key="1">
    <source>
        <dbReference type="ARBA" id="ARBA00022468"/>
    </source>
</evidence>
<dbReference type="GO" id="GO:0007165">
    <property type="term" value="P:signal transduction"/>
    <property type="evidence" value="ECO:0007669"/>
    <property type="project" value="InterPro"/>
</dbReference>
<feature type="domain" description="Phorbol-ester/DAG-type" evidence="6">
    <location>
        <begin position="410"/>
        <end position="458"/>
    </location>
</feature>
<dbReference type="PANTHER" id="PTHR46075:SF2">
    <property type="entry name" value="RHO GTPASE ACTIVATING PROTEIN AT 5A, ISOFORM A"/>
    <property type="match status" value="1"/>
</dbReference>
<sequence length="675" mass="74531">MAAYASDASKITERPQRSDSLRSLNNGLVSDEAGQRRQPTLAVHRQSSEELVTDLSELKIPTLETTVPALQALLASTATATSLDGSVSIQKTLLERAVNEIQALTDQVTVLKDKYSGARRTSLHYMEGMTVASEEYEKAVQARLEAETEVARLKAEVHGQTARLSLIAEDERRQESLKRQSSDLVTNLSGLEQDVSKLRVERDITLAEVQELAATKTDSDLPNVDPVEKGATVARSLTKRLNTVKEQYKTQLQPLTLEHERLSREIAELRGTRDLYLEEAAALSAKNDELAELNTRLTKQTESMQDGLARPRAPSAYMRPGVKHHISGSPSLSSIATSATLHEMPDENFRQIRNGRADPIDAAPAARRFKWYKSSKGPEPSGLSNSISRPLALPPDKNKTRPSNDPGVREHVFQPTSILRFSKCEHCGDKMWGLQEVRCAVCGVYCHTKCVDKLGGSCSGSHSGHIREEPSVETVTGPSLFGRDLTEQVQEDGQPVPIIVTKCIEAVETQGMEYEGIYRKTGGSSLSKAITQLFEKGNYDSFDLNDIDRFNDINSITSVLKSYFRALPNPLLTHGLHELFVTAASIREPDSKFEALSSLLTQLPTEHYNTLRTLMLHLHRVKSSSAENLMNARNLGVVFGPTLMRSADPSREFADMAGKALSIEWMIENAPAVFL</sequence>
<proteinExistence type="predicted"/>
<dbReference type="SUPFAM" id="SSF57889">
    <property type="entry name" value="Cysteine-rich domain"/>
    <property type="match status" value="1"/>
</dbReference>
<dbReference type="InterPro" id="IPR046349">
    <property type="entry name" value="C1-like_sf"/>
</dbReference>
<evidence type="ECO:0000259" key="6">
    <source>
        <dbReference type="PROSITE" id="PS50081"/>
    </source>
</evidence>
<dbReference type="InterPro" id="IPR002219">
    <property type="entry name" value="PKC_DAG/PE"/>
</dbReference>
<dbReference type="CDD" id="cd00029">
    <property type="entry name" value="C1"/>
    <property type="match status" value="1"/>
</dbReference>
<evidence type="ECO:0000256" key="3">
    <source>
        <dbReference type="ARBA" id="ARBA00022833"/>
    </source>
</evidence>
<dbReference type="EMBL" id="JABELV010000001">
    <property type="protein sequence ID" value="KAG7580167.1"/>
    <property type="molecule type" value="Genomic_DNA"/>
</dbReference>
<keyword evidence="3" id="KW-0862">Zinc</keyword>
<feature type="region of interest" description="Disordered" evidence="5">
    <location>
        <begin position="373"/>
        <end position="410"/>
    </location>
</feature>
<dbReference type="Pfam" id="PF00620">
    <property type="entry name" value="RhoGAP"/>
    <property type="match status" value="1"/>
</dbReference>
<dbReference type="Gene3D" id="1.10.555.10">
    <property type="entry name" value="Rho GTPase activation protein"/>
    <property type="match status" value="1"/>
</dbReference>
<dbReference type="SMART" id="SM00324">
    <property type="entry name" value="RhoGAP"/>
    <property type="match status" value="1"/>
</dbReference>
<feature type="coiled-coil region" evidence="4">
    <location>
        <begin position="94"/>
        <end position="156"/>
    </location>
</feature>
<keyword evidence="4" id="KW-0175">Coiled coil</keyword>
<protein>
    <recommendedName>
        <fullName evidence="10">RhoGAP-domain-containing protein</fullName>
    </recommendedName>
</protein>
<feature type="coiled-coil region" evidence="4">
    <location>
        <begin position="245"/>
        <end position="303"/>
    </location>
</feature>
<keyword evidence="1" id="KW-0343">GTPase activation</keyword>
<evidence type="ECO:0008006" key="10">
    <source>
        <dbReference type="Google" id="ProtNLM"/>
    </source>
</evidence>
<feature type="domain" description="Rho-GAP" evidence="7">
    <location>
        <begin position="483"/>
        <end position="674"/>
    </location>
</feature>
<evidence type="ECO:0000256" key="5">
    <source>
        <dbReference type="SAM" id="MobiDB-lite"/>
    </source>
</evidence>
<dbReference type="Pfam" id="PF00130">
    <property type="entry name" value="C1_1"/>
    <property type="match status" value="1"/>
</dbReference>
<evidence type="ECO:0000313" key="9">
    <source>
        <dbReference type="Proteomes" id="UP000812966"/>
    </source>
</evidence>
<dbReference type="GO" id="GO:0046872">
    <property type="term" value="F:metal ion binding"/>
    <property type="evidence" value="ECO:0007669"/>
    <property type="project" value="UniProtKB-KW"/>
</dbReference>
<feature type="region of interest" description="Disordered" evidence="5">
    <location>
        <begin position="1"/>
        <end position="45"/>
    </location>
</feature>
<keyword evidence="2" id="KW-0479">Metal-binding</keyword>
<evidence type="ECO:0000313" key="8">
    <source>
        <dbReference type="EMBL" id="KAG7580167.1"/>
    </source>
</evidence>
<dbReference type="GO" id="GO:0005096">
    <property type="term" value="F:GTPase activator activity"/>
    <property type="evidence" value="ECO:0007669"/>
    <property type="project" value="UniProtKB-KW"/>
</dbReference>
<reference evidence="8" key="1">
    <citation type="submission" date="2020-04" db="EMBL/GenBank/DDBJ databases">
        <title>Analysis of mating type loci in Filobasidium floriforme.</title>
        <authorList>
            <person name="Nowrousian M."/>
        </authorList>
    </citation>
    <scope>NUCLEOTIDE SEQUENCE</scope>
    <source>
        <strain evidence="8">CBS 6242</strain>
    </source>
</reference>
<dbReference type="PROSITE" id="PS50238">
    <property type="entry name" value="RHOGAP"/>
    <property type="match status" value="1"/>
</dbReference>
<organism evidence="8 9">
    <name type="scientific">Filobasidium floriforme</name>
    <dbReference type="NCBI Taxonomy" id="5210"/>
    <lineage>
        <taxon>Eukaryota</taxon>
        <taxon>Fungi</taxon>
        <taxon>Dikarya</taxon>
        <taxon>Basidiomycota</taxon>
        <taxon>Agaricomycotina</taxon>
        <taxon>Tremellomycetes</taxon>
        <taxon>Filobasidiales</taxon>
        <taxon>Filobasidiaceae</taxon>
        <taxon>Filobasidium</taxon>
    </lineage>
</organism>
<evidence type="ECO:0000256" key="4">
    <source>
        <dbReference type="SAM" id="Coils"/>
    </source>
</evidence>
<dbReference type="SUPFAM" id="SSF48350">
    <property type="entry name" value="GTPase activation domain, GAP"/>
    <property type="match status" value="1"/>
</dbReference>
<evidence type="ECO:0000259" key="7">
    <source>
        <dbReference type="PROSITE" id="PS50238"/>
    </source>
</evidence>
<dbReference type="InterPro" id="IPR000198">
    <property type="entry name" value="RhoGAP_dom"/>
</dbReference>
<dbReference type="SMART" id="SM00109">
    <property type="entry name" value="C1"/>
    <property type="match status" value="1"/>
</dbReference>
<dbReference type="PANTHER" id="PTHR46075">
    <property type="entry name" value="CHIMERIN FAMILY MEMBER"/>
    <property type="match status" value="1"/>
</dbReference>
<feature type="compositionally biased region" description="Basic and acidic residues" evidence="5">
    <location>
        <begin position="10"/>
        <end position="20"/>
    </location>
</feature>
<gene>
    <name evidence="8" type="ORF">FFLO_00138</name>
</gene>